<evidence type="ECO:0008006" key="5">
    <source>
        <dbReference type="Google" id="ProtNLM"/>
    </source>
</evidence>
<evidence type="ECO:0000256" key="1">
    <source>
        <dbReference type="SAM" id="MobiDB-lite"/>
    </source>
</evidence>
<comment type="caution">
    <text evidence="3">The sequence shown here is derived from an EMBL/GenBank/DDBJ whole genome shotgun (WGS) entry which is preliminary data.</text>
</comment>
<name>A0A7W9UWU7_9ACTN</name>
<accession>A0A7W9UWU7</accession>
<keyword evidence="4" id="KW-1185">Reference proteome</keyword>
<keyword evidence="2" id="KW-1133">Transmembrane helix</keyword>
<evidence type="ECO:0000313" key="4">
    <source>
        <dbReference type="Proteomes" id="UP000588098"/>
    </source>
</evidence>
<evidence type="ECO:0000256" key="2">
    <source>
        <dbReference type="SAM" id="Phobius"/>
    </source>
</evidence>
<keyword evidence="2" id="KW-0812">Transmembrane</keyword>
<sequence>MNSAPHLLTEDRPDFERILDEALRTADHHPGLNTVGQRLSKQQLRTVALGAAAAISACAAAEYERYVQARDELRTPQAAARSAADEGDADRGTLSLATAMGDVADSSGAGLVAVLAVLAPVLAGAAAAIFLVVGYVLRVFAPDATVGEPLVTAGWVFAACAAVGVLIAAVGLLITALRNNGDGRGQRPRTRTEEVNSAREAWHQALLERGILPFLSEALANPDSVAIPPAVTPGASPASSGYRAKRSDPVSRTPHLGYSRPGFTSPGDSDSETANRPRYSSPDFSSPEFGGQDHRSN</sequence>
<dbReference type="RefSeq" id="WP_184569420.1">
    <property type="nucleotide sequence ID" value="NZ_JACHJL010000002.1"/>
</dbReference>
<dbReference type="Proteomes" id="UP000588098">
    <property type="component" value="Unassembled WGS sequence"/>
</dbReference>
<keyword evidence="2" id="KW-0472">Membrane</keyword>
<proteinExistence type="predicted"/>
<feature type="transmembrane region" description="Helical" evidence="2">
    <location>
        <begin position="155"/>
        <end position="177"/>
    </location>
</feature>
<protein>
    <recommendedName>
        <fullName evidence="5">Transmembrane protein</fullName>
    </recommendedName>
</protein>
<feature type="transmembrane region" description="Helical" evidence="2">
    <location>
        <begin position="110"/>
        <end position="135"/>
    </location>
</feature>
<dbReference type="EMBL" id="JACHJL010000002">
    <property type="protein sequence ID" value="MBB5934173.1"/>
    <property type="molecule type" value="Genomic_DNA"/>
</dbReference>
<dbReference type="AlphaFoldDB" id="A0A7W9UWU7"/>
<gene>
    <name evidence="3" type="ORF">FHS42_001199</name>
</gene>
<feature type="region of interest" description="Disordered" evidence="1">
    <location>
        <begin position="230"/>
        <end position="297"/>
    </location>
</feature>
<reference evidence="3 4" key="1">
    <citation type="submission" date="2020-08" db="EMBL/GenBank/DDBJ databases">
        <title>Genomic Encyclopedia of Type Strains, Phase III (KMG-III): the genomes of soil and plant-associated and newly described type strains.</title>
        <authorList>
            <person name="Whitman W."/>
        </authorList>
    </citation>
    <scope>NUCLEOTIDE SEQUENCE [LARGE SCALE GENOMIC DNA]</scope>
    <source>
        <strain evidence="3 4">CECT 8305</strain>
    </source>
</reference>
<evidence type="ECO:0000313" key="3">
    <source>
        <dbReference type="EMBL" id="MBB5934173.1"/>
    </source>
</evidence>
<organism evidence="3 4">
    <name type="scientific">Streptomyces zagrosensis</name>
    <dbReference type="NCBI Taxonomy" id="1042984"/>
    <lineage>
        <taxon>Bacteria</taxon>
        <taxon>Bacillati</taxon>
        <taxon>Actinomycetota</taxon>
        <taxon>Actinomycetes</taxon>
        <taxon>Kitasatosporales</taxon>
        <taxon>Streptomycetaceae</taxon>
        <taxon>Streptomyces</taxon>
    </lineage>
</organism>